<dbReference type="KEGG" id="adu:110279778"/>
<gene>
    <name evidence="3" type="primary">LOC110279778</name>
</gene>
<sequence length="172" mass="19741">MPTKMVSCSRGKAVLVRVYAEKHGKRRSSIQQHRHHHHVHQTFRQEAHSSASKGYDRRAGLLNYSHQLRASAKGTSASSTPLLSMSTNIHVHTAPTKMTSPKKKPNYTGTPTCFGNWKLLIPSFLRSWCNAPKKKKKVHSRFLGNRMKIFQKRRGRNFFSNVYSIRRTRACV</sequence>
<organism evidence="2 3">
    <name type="scientific">Arachis duranensis</name>
    <name type="common">Wild peanut</name>
    <dbReference type="NCBI Taxonomy" id="130453"/>
    <lineage>
        <taxon>Eukaryota</taxon>
        <taxon>Viridiplantae</taxon>
        <taxon>Streptophyta</taxon>
        <taxon>Embryophyta</taxon>
        <taxon>Tracheophyta</taxon>
        <taxon>Spermatophyta</taxon>
        <taxon>Magnoliopsida</taxon>
        <taxon>eudicotyledons</taxon>
        <taxon>Gunneridae</taxon>
        <taxon>Pentapetalae</taxon>
        <taxon>rosids</taxon>
        <taxon>fabids</taxon>
        <taxon>Fabales</taxon>
        <taxon>Fabaceae</taxon>
        <taxon>Papilionoideae</taxon>
        <taxon>50 kb inversion clade</taxon>
        <taxon>dalbergioids sensu lato</taxon>
        <taxon>Dalbergieae</taxon>
        <taxon>Pterocarpus clade</taxon>
        <taxon>Arachis</taxon>
    </lineage>
</organism>
<dbReference type="GeneID" id="110279778"/>
<protein>
    <submittedName>
        <fullName evidence="3">Uncharacterized protein LOC110279778</fullName>
    </submittedName>
</protein>
<name>A0A6P5NDA3_ARADU</name>
<dbReference type="AlphaFoldDB" id="A0A6P5NDA3"/>
<evidence type="ECO:0000313" key="3">
    <source>
        <dbReference type="RefSeq" id="XP_020995452.1"/>
    </source>
</evidence>
<dbReference type="RefSeq" id="XP_020995452.1">
    <property type="nucleotide sequence ID" value="XM_021139793.2"/>
</dbReference>
<feature type="region of interest" description="Disordered" evidence="1">
    <location>
        <begin position="26"/>
        <end position="49"/>
    </location>
</feature>
<accession>A0A6P5NDA3</accession>
<reference evidence="3" key="2">
    <citation type="submission" date="2025-08" db="UniProtKB">
        <authorList>
            <consortium name="RefSeq"/>
        </authorList>
    </citation>
    <scope>IDENTIFICATION</scope>
    <source>
        <tissue evidence="3">Whole plant</tissue>
    </source>
</reference>
<evidence type="ECO:0000256" key="1">
    <source>
        <dbReference type="SAM" id="MobiDB-lite"/>
    </source>
</evidence>
<feature type="compositionally biased region" description="Basic residues" evidence="1">
    <location>
        <begin position="26"/>
        <end position="41"/>
    </location>
</feature>
<dbReference type="Proteomes" id="UP000515211">
    <property type="component" value="Chromosome 1"/>
</dbReference>
<proteinExistence type="predicted"/>
<evidence type="ECO:0000313" key="2">
    <source>
        <dbReference type="Proteomes" id="UP000515211"/>
    </source>
</evidence>
<keyword evidence="2" id="KW-1185">Reference proteome</keyword>
<reference evidence="2" key="1">
    <citation type="journal article" date="2016" name="Nat. Genet.">
        <title>The genome sequences of Arachis duranensis and Arachis ipaensis, the diploid ancestors of cultivated peanut.</title>
        <authorList>
            <person name="Bertioli D.J."/>
            <person name="Cannon S.B."/>
            <person name="Froenicke L."/>
            <person name="Huang G."/>
            <person name="Farmer A.D."/>
            <person name="Cannon E.K."/>
            <person name="Liu X."/>
            <person name="Gao D."/>
            <person name="Clevenger J."/>
            <person name="Dash S."/>
            <person name="Ren L."/>
            <person name="Moretzsohn M.C."/>
            <person name="Shirasawa K."/>
            <person name="Huang W."/>
            <person name="Vidigal B."/>
            <person name="Abernathy B."/>
            <person name="Chu Y."/>
            <person name="Niederhuth C.E."/>
            <person name="Umale P."/>
            <person name="Araujo A.C."/>
            <person name="Kozik A."/>
            <person name="Kim K.D."/>
            <person name="Burow M.D."/>
            <person name="Varshney R.K."/>
            <person name="Wang X."/>
            <person name="Zhang X."/>
            <person name="Barkley N."/>
            <person name="Guimaraes P.M."/>
            <person name="Isobe S."/>
            <person name="Guo B."/>
            <person name="Liao B."/>
            <person name="Stalker H.T."/>
            <person name="Schmitz R.J."/>
            <person name="Scheffler B.E."/>
            <person name="Leal-Bertioli S.C."/>
            <person name="Xun X."/>
            <person name="Jackson S.A."/>
            <person name="Michelmore R."/>
            <person name="Ozias-Akins P."/>
        </authorList>
    </citation>
    <scope>NUCLEOTIDE SEQUENCE [LARGE SCALE GENOMIC DNA]</scope>
    <source>
        <strain evidence="2">cv. V14167</strain>
    </source>
</reference>